<dbReference type="WBParaSite" id="TCNE_0000807301-mRNA-1">
    <property type="protein sequence ID" value="TCNE_0000807301-mRNA-1"/>
    <property type="gene ID" value="TCNE_0000807301"/>
</dbReference>
<evidence type="ECO:0000313" key="5">
    <source>
        <dbReference type="WBParaSite" id="TCNE_0000807301-mRNA-1"/>
    </source>
</evidence>
<reference evidence="5" key="1">
    <citation type="submission" date="2016-06" db="UniProtKB">
        <authorList>
            <consortium name="WormBaseParasite"/>
        </authorList>
    </citation>
    <scope>IDENTIFICATION</scope>
</reference>
<dbReference type="PROSITE" id="PS50088">
    <property type="entry name" value="ANK_REPEAT"/>
    <property type="match status" value="1"/>
</dbReference>
<feature type="compositionally biased region" description="Polar residues" evidence="2">
    <location>
        <begin position="144"/>
        <end position="153"/>
    </location>
</feature>
<keyword evidence="4" id="KW-1185">Reference proteome</keyword>
<evidence type="ECO:0000256" key="2">
    <source>
        <dbReference type="SAM" id="MobiDB-lite"/>
    </source>
</evidence>
<evidence type="ECO:0000256" key="1">
    <source>
        <dbReference type="PROSITE-ProRule" id="PRU00023"/>
    </source>
</evidence>
<evidence type="ECO:0000313" key="4">
    <source>
        <dbReference type="Proteomes" id="UP000050794"/>
    </source>
</evidence>
<feature type="region of interest" description="Disordered" evidence="2">
    <location>
        <begin position="98"/>
        <end position="159"/>
    </location>
</feature>
<dbReference type="Gene3D" id="1.25.40.20">
    <property type="entry name" value="Ankyrin repeat-containing domain"/>
    <property type="match status" value="1"/>
</dbReference>
<feature type="repeat" description="ANK" evidence="1">
    <location>
        <begin position="41"/>
        <end position="73"/>
    </location>
</feature>
<evidence type="ECO:0000313" key="3">
    <source>
        <dbReference type="EMBL" id="VDM39394.1"/>
    </source>
</evidence>
<dbReference type="InterPro" id="IPR039195">
    <property type="entry name" value="ANKRD40"/>
</dbReference>
<dbReference type="PANTHER" id="PTHR24192">
    <property type="entry name" value="ANKYRIN REPEAT DOMAIN 40"/>
    <property type="match status" value="1"/>
</dbReference>
<dbReference type="SUPFAM" id="SSF48403">
    <property type="entry name" value="Ankyrin repeat"/>
    <property type="match status" value="1"/>
</dbReference>
<dbReference type="EMBL" id="UYWY01019818">
    <property type="protein sequence ID" value="VDM39394.1"/>
    <property type="molecule type" value="Genomic_DNA"/>
</dbReference>
<gene>
    <name evidence="3" type="ORF">TCNE_LOCUS8073</name>
</gene>
<dbReference type="SMART" id="SM00248">
    <property type="entry name" value="ANK"/>
    <property type="match status" value="2"/>
</dbReference>
<reference evidence="3 4" key="2">
    <citation type="submission" date="2018-11" db="EMBL/GenBank/DDBJ databases">
        <authorList>
            <consortium name="Pathogen Informatics"/>
        </authorList>
    </citation>
    <scope>NUCLEOTIDE SEQUENCE [LARGE SCALE GENOMIC DNA]</scope>
</reference>
<dbReference type="InterPro" id="IPR002110">
    <property type="entry name" value="Ankyrin_rpt"/>
</dbReference>
<dbReference type="PROSITE" id="PS50297">
    <property type="entry name" value="ANK_REP_REGION"/>
    <property type="match status" value="1"/>
</dbReference>
<keyword evidence="1" id="KW-0040">ANK repeat</keyword>
<dbReference type="InterPro" id="IPR036770">
    <property type="entry name" value="Ankyrin_rpt-contain_sf"/>
</dbReference>
<name>A0A183UHV3_TOXCA</name>
<organism evidence="4 5">
    <name type="scientific">Toxocara canis</name>
    <name type="common">Canine roundworm</name>
    <dbReference type="NCBI Taxonomy" id="6265"/>
    <lineage>
        <taxon>Eukaryota</taxon>
        <taxon>Metazoa</taxon>
        <taxon>Ecdysozoa</taxon>
        <taxon>Nematoda</taxon>
        <taxon>Chromadorea</taxon>
        <taxon>Rhabditida</taxon>
        <taxon>Spirurina</taxon>
        <taxon>Ascaridomorpha</taxon>
        <taxon>Ascaridoidea</taxon>
        <taxon>Toxocaridae</taxon>
        <taxon>Toxocara</taxon>
    </lineage>
</organism>
<sequence>MDGYLQAQMDFLEACSAGDINKTMLLLGSGRVDINFHHRINGWTGLHWAARRGHADIVNLLLRTGFDPISQAKDGRTPIDVATEPSIKTILEKYSLSPSTESSSDTVVQLNSSSSDSLMREANNNGLEKGDAYSPPRDADDKGSISTSPTTPTRKQELYSYGRRDSLDRTRFLLVRTRDFPEKKTPELGSLRRITLPGGGSVEFMKLTIERAMKMGTVMQVATLPDGVPIEKDEQIRDLADCQKVEVTFGSDSSEV</sequence>
<proteinExistence type="predicted"/>
<dbReference type="Proteomes" id="UP000050794">
    <property type="component" value="Unassembled WGS sequence"/>
</dbReference>
<protein>
    <submittedName>
        <fullName evidence="5">ANK_REP_REGION domain-containing protein</fullName>
    </submittedName>
</protein>
<dbReference type="AlphaFoldDB" id="A0A183UHV3"/>
<accession>A0A183UHV3</accession>
<dbReference type="Pfam" id="PF12796">
    <property type="entry name" value="Ank_2"/>
    <property type="match status" value="1"/>
</dbReference>
<dbReference type="PANTHER" id="PTHR24192:SF3">
    <property type="entry name" value="ANKYRIN REPEAT DOMAIN 40"/>
    <property type="match status" value="1"/>
</dbReference>
<feature type="compositionally biased region" description="Polar residues" evidence="2">
    <location>
        <begin position="105"/>
        <end position="126"/>
    </location>
</feature>